<evidence type="ECO:0000256" key="2">
    <source>
        <dbReference type="ARBA" id="ARBA00022927"/>
    </source>
</evidence>
<dbReference type="PROSITE" id="PS50892">
    <property type="entry name" value="V_SNARE"/>
    <property type="match status" value="1"/>
</dbReference>
<dbReference type="GO" id="GO:0012505">
    <property type="term" value="C:endomembrane system"/>
    <property type="evidence" value="ECO:0007669"/>
    <property type="project" value="UniProtKB-SubCell"/>
</dbReference>
<reference evidence="8" key="1">
    <citation type="journal article" date="2016" name="Proc. Natl. Acad. Sci. U.S.A.">
        <title>Comparative genomics of biotechnologically important yeasts.</title>
        <authorList>
            <person name="Riley R."/>
            <person name="Haridas S."/>
            <person name="Wolfe K.H."/>
            <person name="Lopes M.R."/>
            <person name="Hittinger C.T."/>
            <person name="Goeker M."/>
            <person name="Salamov A.A."/>
            <person name="Wisecaver J.H."/>
            <person name="Long T.M."/>
            <person name="Calvey C.H."/>
            <person name="Aerts A.L."/>
            <person name="Barry K.W."/>
            <person name="Choi C."/>
            <person name="Clum A."/>
            <person name="Coughlan A.Y."/>
            <person name="Deshpande S."/>
            <person name="Douglass A.P."/>
            <person name="Hanson S.J."/>
            <person name="Klenk H.-P."/>
            <person name="LaButti K.M."/>
            <person name="Lapidus A."/>
            <person name="Lindquist E.A."/>
            <person name="Lipzen A.M."/>
            <person name="Meier-Kolthoff J.P."/>
            <person name="Ohm R.A."/>
            <person name="Otillar R.P."/>
            <person name="Pangilinan J.L."/>
            <person name="Peng Y."/>
            <person name="Rokas A."/>
            <person name="Rosa C.A."/>
            <person name="Scheuner C."/>
            <person name="Sibirny A.A."/>
            <person name="Slot J.C."/>
            <person name="Stielow J.B."/>
            <person name="Sun H."/>
            <person name="Kurtzman C.P."/>
            <person name="Blackwell M."/>
            <person name="Grigoriev I.V."/>
            <person name="Jeffries T.W."/>
        </authorList>
    </citation>
    <scope>NUCLEOTIDE SEQUENCE [LARGE SCALE GENOMIC DNA]</scope>
    <source>
        <strain evidence="8">NRRL Y-1626</strain>
    </source>
</reference>
<proteinExistence type="predicted"/>
<dbReference type="InterPro" id="IPR042855">
    <property type="entry name" value="V_SNARE_CC"/>
</dbReference>
<accession>A0A1B7TFE2</accession>
<keyword evidence="8" id="KW-1185">Reference proteome</keyword>
<dbReference type="Gene3D" id="1.20.5.110">
    <property type="match status" value="1"/>
</dbReference>
<feature type="domain" description="V-SNARE coiled-coil homology" evidence="6">
    <location>
        <begin position="18"/>
        <end position="78"/>
    </location>
</feature>
<dbReference type="EMBL" id="LXPE01000009">
    <property type="protein sequence ID" value="OBA27418.1"/>
    <property type="molecule type" value="Genomic_DNA"/>
</dbReference>
<dbReference type="GO" id="GO:0006890">
    <property type="term" value="P:retrograde vesicle-mediated transport, Golgi to endoplasmic reticulum"/>
    <property type="evidence" value="ECO:0007669"/>
    <property type="project" value="InterPro"/>
</dbReference>
<dbReference type="GO" id="GO:0005484">
    <property type="term" value="F:SNAP receptor activity"/>
    <property type="evidence" value="ECO:0007669"/>
    <property type="project" value="InterPro"/>
</dbReference>
<keyword evidence="2" id="KW-0653">Protein transport</keyword>
<organism evidence="7 8">
    <name type="scientific">Hanseniaspora valbyensis NRRL Y-1626</name>
    <dbReference type="NCBI Taxonomy" id="766949"/>
    <lineage>
        <taxon>Eukaryota</taxon>
        <taxon>Fungi</taxon>
        <taxon>Dikarya</taxon>
        <taxon>Ascomycota</taxon>
        <taxon>Saccharomycotina</taxon>
        <taxon>Saccharomycetes</taxon>
        <taxon>Saccharomycodales</taxon>
        <taxon>Saccharomycodaceae</taxon>
        <taxon>Hanseniaspora</taxon>
    </lineage>
</organism>
<keyword evidence="4" id="KW-0175">Coiled coil</keyword>
<dbReference type="AlphaFoldDB" id="A0A1B7TFE2"/>
<name>A0A1B7TFE2_9ASCO</name>
<evidence type="ECO:0000256" key="4">
    <source>
        <dbReference type="PROSITE-ProRule" id="PRU00290"/>
    </source>
</evidence>
<feature type="transmembrane region" description="Helical" evidence="5">
    <location>
        <begin position="75"/>
        <end position="98"/>
    </location>
</feature>
<evidence type="ECO:0000256" key="5">
    <source>
        <dbReference type="SAM" id="Phobius"/>
    </source>
</evidence>
<keyword evidence="5" id="KW-1133">Transmembrane helix</keyword>
<keyword evidence="5" id="KW-0812">Transmembrane</keyword>
<dbReference type="SUPFAM" id="SSF58038">
    <property type="entry name" value="SNARE fusion complex"/>
    <property type="match status" value="1"/>
</dbReference>
<evidence type="ECO:0000313" key="8">
    <source>
        <dbReference type="Proteomes" id="UP000092321"/>
    </source>
</evidence>
<comment type="subcellular location">
    <subcellularLocation>
        <location evidence="3">Endomembrane system</location>
        <topology evidence="3">Single-pass type IV membrane protein</topology>
    </subcellularLocation>
</comment>
<comment type="caution">
    <text evidence="7">The sequence shown here is derived from an EMBL/GenBank/DDBJ whole genome shotgun (WGS) entry which is preliminary data.</text>
</comment>
<dbReference type="PANTHER" id="PTHR45837">
    <property type="entry name" value="VESICLE-TRAFFICKING PROTEIN SEC22B"/>
    <property type="match status" value="1"/>
</dbReference>
<evidence type="ECO:0000259" key="6">
    <source>
        <dbReference type="PROSITE" id="PS50892"/>
    </source>
</evidence>
<gene>
    <name evidence="7" type="ORF">HANVADRAFT_23548</name>
</gene>
<evidence type="ECO:0000256" key="3">
    <source>
        <dbReference type="ARBA" id="ARBA00046280"/>
    </source>
</evidence>
<keyword evidence="1" id="KW-0813">Transport</keyword>
<dbReference type="InterPro" id="IPR044565">
    <property type="entry name" value="Sec22"/>
</dbReference>
<dbReference type="GO" id="GO:0005737">
    <property type="term" value="C:cytoplasm"/>
    <property type="evidence" value="ECO:0007669"/>
    <property type="project" value="UniProtKB-ARBA"/>
</dbReference>
<dbReference type="Proteomes" id="UP000092321">
    <property type="component" value="Unassembled WGS sequence"/>
</dbReference>
<dbReference type="GO" id="GO:0015031">
    <property type="term" value="P:protein transport"/>
    <property type="evidence" value="ECO:0007669"/>
    <property type="project" value="UniProtKB-KW"/>
</dbReference>
<dbReference type="Pfam" id="PF00957">
    <property type="entry name" value="Synaptobrevin"/>
    <property type="match status" value="1"/>
</dbReference>
<dbReference type="GO" id="GO:0006888">
    <property type="term" value="P:endoplasmic reticulum to Golgi vesicle-mediated transport"/>
    <property type="evidence" value="ECO:0007669"/>
    <property type="project" value="InterPro"/>
</dbReference>
<dbReference type="OrthoDB" id="1719357at2759"/>
<sequence>MDKLAIKTPNVSNSNTSNLEALNTELKDITSILNSNIEKLIVRGESLQNLNEMSDSLKHNSLKYKKNVKMYNLKLIISEYAPIAFVSLLFVFLVWYMVIR</sequence>
<evidence type="ECO:0000313" key="7">
    <source>
        <dbReference type="EMBL" id="OBA27418.1"/>
    </source>
</evidence>
<evidence type="ECO:0000256" key="1">
    <source>
        <dbReference type="ARBA" id="ARBA00022448"/>
    </source>
</evidence>
<protein>
    <recommendedName>
        <fullName evidence="6">V-SNARE coiled-coil homology domain-containing protein</fullName>
    </recommendedName>
</protein>
<keyword evidence="5" id="KW-0472">Membrane</keyword>